<dbReference type="GO" id="GO:0016150">
    <property type="term" value="F:translation release factor activity, codon nonspecific"/>
    <property type="evidence" value="ECO:0007669"/>
    <property type="project" value="TreeGrafter"/>
</dbReference>
<feature type="domain" description="Prokaryotic-type class I peptide chain release factors" evidence="1">
    <location>
        <begin position="61"/>
        <end position="153"/>
    </location>
</feature>
<dbReference type="GO" id="GO:0005762">
    <property type="term" value="C:mitochondrial large ribosomal subunit"/>
    <property type="evidence" value="ECO:0007669"/>
    <property type="project" value="TreeGrafter"/>
</dbReference>
<dbReference type="STRING" id="1441469.A0A1Q5Q8J2"/>
<organism evidence="2 3">
    <name type="scientific">Talaromyces atroroseus</name>
    <dbReference type="NCBI Taxonomy" id="1441469"/>
    <lineage>
        <taxon>Eukaryota</taxon>
        <taxon>Fungi</taxon>
        <taxon>Dikarya</taxon>
        <taxon>Ascomycota</taxon>
        <taxon>Pezizomycotina</taxon>
        <taxon>Eurotiomycetes</taxon>
        <taxon>Eurotiomycetidae</taxon>
        <taxon>Eurotiales</taxon>
        <taxon>Trichocomaceae</taxon>
        <taxon>Talaromyces</taxon>
        <taxon>Talaromyces sect. Trachyspermi</taxon>
    </lineage>
</organism>
<name>A0A1Q5Q8J2_TALAT</name>
<dbReference type="OrthoDB" id="270639at2759"/>
<sequence length="171" mass="18972">MSMRAFPCHHTCRTALLYLTTAARRHFASRKGGINTIQTGQWDDADLHSAREWLANFNANSIPRGLCAISFSRSSGPGGQNVNKVNSKATLRIPLSSLLPLVPPILHQNLRVSRYLAERADALVIQSDEARKQSANVEACYEKLYKLVEESARAVIPGETSDDQKNRVKNL</sequence>
<evidence type="ECO:0000313" key="3">
    <source>
        <dbReference type="Proteomes" id="UP000214365"/>
    </source>
</evidence>
<accession>A0A1Q5Q8J2</accession>
<dbReference type="InterPro" id="IPR052104">
    <property type="entry name" value="Mito_Release_Factor_mL62"/>
</dbReference>
<dbReference type="Gene3D" id="3.30.160.20">
    <property type="match status" value="1"/>
</dbReference>
<dbReference type="EMBL" id="LFMY01000005">
    <property type="protein sequence ID" value="OKL60447.1"/>
    <property type="molecule type" value="Genomic_DNA"/>
</dbReference>
<dbReference type="PANTHER" id="PTHR11075:SF54">
    <property type="entry name" value="LARGE RIBOSOMAL SUBUNIT PROTEIN ML62"/>
    <property type="match status" value="1"/>
</dbReference>
<protein>
    <recommendedName>
        <fullName evidence="1">Prokaryotic-type class I peptide chain release factors domain-containing protein</fullName>
    </recommendedName>
</protein>
<keyword evidence="3" id="KW-1185">Reference proteome</keyword>
<reference evidence="2 3" key="1">
    <citation type="submission" date="2015-06" db="EMBL/GenBank/DDBJ databases">
        <title>Talaromyces atroroseus IBT 11181 draft genome.</title>
        <authorList>
            <person name="Rasmussen K.B."/>
            <person name="Rasmussen S."/>
            <person name="Petersen B."/>
            <person name="Sicheritz-Ponten T."/>
            <person name="Mortensen U.H."/>
            <person name="Thrane U."/>
        </authorList>
    </citation>
    <scope>NUCLEOTIDE SEQUENCE [LARGE SCALE GENOMIC DNA]</scope>
    <source>
        <strain evidence="2 3">IBT 11181</strain>
    </source>
</reference>
<dbReference type="SUPFAM" id="SSF110916">
    <property type="entry name" value="Peptidyl-tRNA hydrolase domain-like"/>
    <property type="match status" value="1"/>
</dbReference>
<dbReference type="GO" id="GO:0004045">
    <property type="term" value="F:peptidyl-tRNA hydrolase activity"/>
    <property type="evidence" value="ECO:0007669"/>
    <property type="project" value="TreeGrafter"/>
</dbReference>
<dbReference type="PANTHER" id="PTHR11075">
    <property type="entry name" value="PEPTIDE CHAIN RELEASE FACTOR"/>
    <property type="match status" value="1"/>
</dbReference>
<dbReference type="Pfam" id="PF00472">
    <property type="entry name" value="RF-1"/>
    <property type="match status" value="1"/>
</dbReference>
<dbReference type="GeneID" id="31004083"/>
<evidence type="ECO:0000259" key="1">
    <source>
        <dbReference type="Pfam" id="PF00472"/>
    </source>
</evidence>
<dbReference type="AlphaFoldDB" id="A0A1Q5Q8J2"/>
<dbReference type="RefSeq" id="XP_020120568.1">
    <property type="nucleotide sequence ID" value="XM_020266638.1"/>
</dbReference>
<gene>
    <name evidence="2" type="ORF">UA08_04328</name>
</gene>
<dbReference type="Proteomes" id="UP000214365">
    <property type="component" value="Unassembled WGS sequence"/>
</dbReference>
<comment type="caution">
    <text evidence="2">The sequence shown here is derived from an EMBL/GenBank/DDBJ whole genome shotgun (WGS) entry which is preliminary data.</text>
</comment>
<evidence type="ECO:0000313" key="2">
    <source>
        <dbReference type="EMBL" id="OKL60447.1"/>
    </source>
</evidence>
<dbReference type="GO" id="GO:0070126">
    <property type="term" value="P:mitochondrial translational termination"/>
    <property type="evidence" value="ECO:0007669"/>
    <property type="project" value="TreeGrafter"/>
</dbReference>
<dbReference type="InterPro" id="IPR000352">
    <property type="entry name" value="Pep_chain_release_fac_I"/>
</dbReference>
<proteinExistence type="predicted"/>